<reference evidence="4 5" key="1">
    <citation type="submission" date="2022-10" db="EMBL/GenBank/DDBJ databases">
        <title>Xanthomonas sp. H13-6.</title>
        <authorList>
            <person name="Liu X."/>
            <person name="Deng Z."/>
            <person name="Jiang Y."/>
            <person name="Yu T."/>
            <person name="Ai J."/>
        </authorList>
    </citation>
    <scope>NUCLEOTIDE SEQUENCE [LARGE SCALE GENOMIC DNA]</scope>
    <source>
        <strain evidence="4 5">H13-6</strain>
    </source>
</reference>
<evidence type="ECO:0000313" key="4">
    <source>
        <dbReference type="EMBL" id="MCW4471405.1"/>
    </source>
</evidence>
<dbReference type="PANTHER" id="PTHR42776">
    <property type="entry name" value="SERINE PEPTIDASE S9 FAMILY MEMBER"/>
    <property type="match status" value="1"/>
</dbReference>
<dbReference type="Gene3D" id="2.120.10.30">
    <property type="entry name" value="TolB, C-terminal domain"/>
    <property type="match status" value="1"/>
</dbReference>
<dbReference type="RefSeq" id="WP_265126360.1">
    <property type="nucleotide sequence ID" value="NZ_JAPCHY010000002.1"/>
</dbReference>
<dbReference type="SUPFAM" id="SSF53474">
    <property type="entry name" value="alpha/beta-Hydrolases"/>
    <property type="match status" value="1"/>
</dbReference>
<proteinExistence type="predicted"/>
<keyword evidence="2" id="KW-0732">Signal</keyword>
<feature type="domain" description="Peptidase S9 prolyl oligopeptidase catalytic" evidence="3">
    <location>
        <begin position="665"/>
        <end position="820"/>
    </location>
</feature>
<gene>
    <name evidence="4" type="ORF">OK345_02655</name>
</gene>
<evidence type="ECO:0000313" key="5">
    <source>
        <dbReference type="Proteomes" id="UP001209922"/>
    </source>
</evidence>
<evidence type="ECO:0000256" key="1">
    <source>
        <dbReference type="ARBA" id="ARBA00022801"/>
    </source>
</evidence>
<dbReference type="Proteomes" id="UP001209922">
    <property type="component" value="Unassembled WGS sequence"/>
</dbReference>
<accession>A0ABT3JSC6</accession>
<name>A0ABT3JSC6_9XANT</name>
<dbReference type="InterPro" id="IPR011042">
    <property type="entry name" value="6-blade_b-propeller_TolB-like"/>
</dbReference>
<dbReference type="EMBL" id="JAPCHY010000002">
    <property type="protein sequence ID" value="MCW4471405.1"/>
    <property type="molecule type" value="Genomic_DNA"/>
</dbReference>
<dbReference type="SUPFAM" id="SSF82171">
    <property type="entry name" value="DPP6 N-terminal domain-like"/>
    <property type="match status" value="1"/>
</dbReference>
<evidence type="ECO:0000259" key="3">
    <source>
        <dbReference type="Pfam" id="PF00326"/>
    </source>
</evidence>
<dbReference type="InterPro" id="IPR029058">
    <property type="entry name" value="AB_hydrolase_fold"/>
</dbReference>
<keyword evidence="5" id="KW-1185">Reference proteome</keyword>
<dbReference type="PANTHER" id="PTHR42776:SF28">
    <property type="entry name" value="GLUTAMYL ENDOPEPTIDASE, CHLOROPLASTIC-RELATED"/>
    <property type="match status" value="1"/>
</dbReference>
<evidence type="ECO:0000256" key="2">
    <source>
        <dbReference type="SAM" id="SignalP"/>
    </source>
</evidence>
<comment type="caution">
    <text evidence="4">The sequence shown here is derived from an EMBL/GenBank/DDBJ whole genome shotgun (WGS) entry which is preliminary data.</text>
</comment>
<dbReference type="Gene3D" id="3.40.50.1820">
    <property type="entry name" value="alpha/beta hydrolase"/>
    <property type="match status" value="1"/>
</dbReference>
<protein>
    <submittedName>
        <fullName evidence="4">Prolyl oligopeptidase family serine peptidase</fullName>
    </submittedName>
</protein>
<feature type="signal peptide" evidence="2">
    <location>
        <begin position="1"/>
        <end position="27"/>
    </location>
</feature>
<keyword evidence="1" id="KW-0378">Hydrolase</keyword>
<feature type="chain" id="PRO_5045525871" evidence="2">
    <location>
        <begin position="28"/>
        <end position="830"/>
    </location>
</feature>
<dbReference type="Pfam" id="PF00326">
    <property type="entry name" value="Peptidase_S9"/>
    <property type="match status" value="1"/>
</dbReference>
<sequence length="830" mass="90566">MGGRKARWRPLAVLCAGLLLAPAAAWAQAPAPAPASAAAGYRLPSAELQAVVDAPRAPALFLSPKRDLAAMVQTPALPSIAQVAQPELKLAGLRINPKTFSDSRFSFGSKLWLISTVDGAERQISGLPQPLSVASLAWSSDQRYLAFNQLDPANGSNELWLVDVAAGSARRVAERLNSIVGNGYVWLPGSDALLVMQRPTAQGEPPHGDGIPTGPAVQETVAGQGVRSVRTYQDLLKNEDDARLLEYYLQAQPLRLVINGQTTPVGTPGLYLGLSPSPDGKYLLSQRVERPFSYAVPVNRFPRRIEVLDAQGRVAHTVAKLPLVDGLPTGNDAVPTGVRSIGWRADAPATLVWAEAQDGGDPAREAAVRDAVLVQAAPFDRPPVTLAQLGSRYAGITWGRGDVALLDEYWWKSRQVKQWKIAPDHPEQAPALLYARSEDDRYGDPGEPLLQPDDAGRARLQFSADGNSFYRIGDGASPEGDRPFLDRVDLASGDSERLFHSQAPYYEVPLSIIEGEDARILTYRESNDVPANLFARGLSADAGAVDLTRFAHPLPQLRGVKKEQIRYKRDDGVELTADLLLPPGYDPKKDGPRPVLMWAYPAEFKSADDASQVTGSPHRFNAISYWGPQAFLAKGYVVLNNPTMPIIGEGDTEPNDTYVQQLVASAQAAVDEVVRRGVGDRERIAVGGHSYGAFMTANLLAHTRLFKAGIARSGAYNRTLTPFGFQAEERNYWQAQDTYQKMSPFNYADRIKDPILFIHGEDDNNSGTFPIQSERMFAAVKGLGGTSRLVMLPNESHGYRARESIMTMLAESEEWLDRWLVAPTKDGKRR</sequence>
<organism evidence="4 5">
    <name type="scientific">Xanthomonas chitinilytica</name>
    <dbReference type="NCBI Taxonomy" id="2989819"/>
    <lineage>
        <taxon>Bacteria</taxon>
        <taxon>Pseudomonadati</taxon>
        <taxon>Pseudomonadota</taxon>
        <taxon>Gammaproteobacteria</taxon>
        <taxon>Lysobacterales</taxon>
        <taxon>Lysobacteraceae</taxon>
        <taxon>Xanthomonas</taxon>
    </lineage>
</organism>
<dbReference type="InterPro" id="IPR001375">
    <property type="entry name" value="Peptidase_S9_cat"/>
</dbReference>